<gene>
    <name evidence="3" type="ORF">ACFOWS_04975</name>
</gene>
<dbReference type="InterPro" id="IPR018490">
    <property type="entry name" value="cNMP-bd_dom_sf"/>
</dbReference>
<feature type="transmembrane region" description="Helical" evidence="1">
    <location>
        <begin position="12"/>
        <end position="32"/>
    </location>
</feature>
<evidence type="ECO:0000259" key="2">
    <source>
        <dbReference type="PROSITE" id="PS50042"/>
    </source>
</evidence>
<proteinExistence type="predicted"/>
<dbReference type="SUPFAM" id="SSF51206">
    <property type="entry name" value="cAMP-binding domain-like"/>
    <property type="match status" value="1"/>
</dbReference>
<accession>A0ABV8PJS3</accession>
<comment type="caution">
    <text evidence="3">The sequence shown here is derived from an EMBL/GenBank/DDBJ whole genome shotgun (WGS) entry which is preliminary data.</text>
</comment>
<keyword evidence="1" id="KW-0472">Membrane</keyword>
<dbReference type="InterPro" id="IPR000595">
    <property type="entry name" value="cNMP-bd_dom"/>
</dbReference>
<keyword evidence="4" id="KW-1185">Reference proteome</keyword>
<dbReference type="EMBL" id="JBHSCL010000004">
    <property type="protein sequence ID" value="MFC4219470.1"/>
    <property type="molecule type" value="Genomic_DNA"/>
</dbReference>
<sequence length="204" mass="24429">MSSNQKIEKNLFILLYLNAIYPLSPSLKSFLVEKIKNISFRKNELISREGEICDKLYLIKKGLVRGYFVSEGTDITTWIDSENEIFTSITGFFKHEKTREYIQAMEDTHCDYLEYEDYKYCLDNFPEIRQIYRIMLEQYYVMAEHRVYLARIPNGRKRLEFFLEHSKPEIVKRIPRKHLASFLAMRPETLSRLMKQEVKKISLS</sequence>
<evidence type="ECO:0000313" key="4">
    <source>
        <dbReference type="Proteomes" id="UP001595841"/>
    </source>
</evidence>
<evidence type="ECO:0000313" key="3">
    <source>
        <dbReference type="EMBL" id="MFC4219470.1"/>
    </source>
</evidence>
<dbReference type="InterPro" id="IPR014710">
    <property type="entry name" value="RmlC-like_jellyroll"/>
</dbReference>
<name>A0ABV8PJS3_9FLAO</name>
<evidence type="ECO:0000256" key="1">
    <source>
        <dbReference type="SAM" id="Phobius"/>
    </source>
</evidence>
<dbReference type="Gene3D" id="2.60.120.10">
    <property type="entry name" value="Jelly Rolls"/>
    <property type="match status" value="1"/>
</dbReference>
<dbReference type="CDD" id="cd00038">
    <property type="entry name" value="CAP_ED"/>
    <property type="match status" value="1"/>
</dbReference>
<dbReference type="Proteomes" id="UP001595841">
    <property type="component" value="Unassembled WGS sequence"/>
</dbReference>
<organism evidence="3 4">
    <name type="scientific">Flagellimonas marina</name>
    <dbReference type="NCBI Taxonomy" id="1775168"/>
    <lineage>
        <taxon>Bacteria</taxon>
        <taxon>Pseudomonadati</taxon>
        <taxon>Bacteroidota</taxon>
        <taxon>Flavobacteriia</taxon>
        <taxon>Flavobacteriales</taxon>
        <taxon>Flavobacteriaceae</taxon>
        <taxon>Flagellimonas</taxon>
    </lineage>
</organism>
<reference evidence="4" key="1">
    <citation type="journal article" date="2019" name="Int. J. Syst. Evol. Microbiol.">
        <title>The Global Catalogue of Microorganisms (GCM) 10K type strain sequencing project: providing services to taxonomists for standard genome sequencing and annotation.</title>
        <authorList>
            <consortium name="The Broad Institute Genomics Platform"/>
            <consortium name="The Broad Institute Genome Sequencing Center for Infectious Disease"/>
            <person name="Wu L."/>
            <person name="Ma J."/>
        </authorList>
    </citation>
    <scope>NUCLEOTIDE SEQUENCE [LARGE SCALE GENOMIC DNA]</scope>
    <source>
        <strain evidence="4">CGMCC 1.15774</strain>
    </source>
</reference>
<keyword evidence="1" id="KW-0812">Transmembrane</keyword>
<feature type="domain" description="Cyclic nucleotide-binding" evidence="2">
    <location>
        <begin position="19"/>
        <end position="130"/>
    </location>
</feature>
<dbReference type="PROSITE" id="PS50042">
    <property type="entry name" value="CNMP_BINDING_3"/>
    <property type="match status" value="1"/>
</dbReference>
<keyword evidence="1" id="KW-1133">Transmembrane helix</keyword>
<dbReference type="RefSeq" id="WP_379762853.1">
    <property type="nucleotide sequence ID" value="NZ_JBHSCL010000004.1"/>
</dbReference>
<protein>
    <submittedName>
        <fullName evidence="3">Crp/Fnr family transcriptional regulator</fullName>
    </submittedName>
</protein>
<dbReference type="Pfam" id="PF00027">
    <property type="entry name" value="cNMP_binding"/>
    <property type="match status" value="1"/>
</dbReference>